<feature type="domain" description="RecA family profile 1" evidence="14">
    <location>
        <begin position="70"/>
        <end position="221"/>
    </location>
</feature>
<dbReference type="Pfam" id="PF05362">
    <property type="entry name" value="Lon_C"/>
    <property type="match status" value="1"/>
</dbReference>
<comment type="function">
    <text evidence="13">DNA-dependent ATPase involved in processing of recombination intermediates, plays a role in repairing DNA breaks. Stimulates the branch migration of RecA-mediated strand transfer reactions, allowing the 3' invading strand to extend heteroduplex DNA faster. Binds ssDNA in the presence of ADP but not other nucleotides, has ATPase activity that is stimulated by ssDNA and various branched DNA structures, but inhibited by SSB. Does not have RecA's homology-searching function.</text>
</comment>
<keyword evidence="9 11" id="KW-0238">DNA-binding</keyword>
<dbReference type="InterPro" id="IPR027417">
    <property type="entry name" value="P-loop_NTPase"/>
</dbReference>
<dbReference type="Pfam" id="PF13481">
    <property type="entry name" value="AAA_25"/>
    <property type="match status" value="1"/>
</dbReference>
<dbReference type="EMBL" id="AP025592">
    <property type="protein sequence ID" value="BDG10469.1"/>
    <property type="molecule type" value="Genomic_DNA"/>
</dbReference>
<feature type="region of interest" description="Lon-protease-like" evidence="11">
    <location>
        <begin position="357"/>
        <end position="459"/>
    </location>
</feature>
<keyword evidence="2 11" id="KW-0547">Nucleotide-binding</keyword>
<evidence type="ECO:0000256" key="9">
    <source>
        <dbReference type="ARBA" id="ARBA00023125"/>
    </source>
</evidence>
<evidence type="ECO:0000256" key="11">
    <source>
        <dbReference type="HAMAP-Rule" id="MF_01498"/>
    </source>
</evidence>
<evidence type="ECO:0000256" key="8">
    <source>
        <dbReference type="ARBA" id="ARBA00023016"/>
    </source>
</evidence>
<dbReference type="Gene3D" id="3.30.230.10">
    <property type="match status" value="1"/>
</dbReference>
<keyword evidence="4 13" id="KW-0863">Zinc-finger</keyword>
<keyword evidence="16" id="KW-1185">Reference proteome</keyword>
<dbReference type="InterPro" id="IPR041166">
    <property type="entry name" value="Rubredoxin_2"/>
</dbReference>
<keyword evidence="10 11" id="KW-0234">DNA repair</keyword>
<dbReference type="PANTHER" id="PTHR32472">
    <property type="entry name" value="DNA REPAIR PROTEIN RADA"/>
    <property type="match status" value="1"/>
</dbReference>
<dbReference type="PROSITE" id="PS50162">
    <property type="entry name" value="RECA_2"/>
    <property type="match status" value="1"/>
</dbReference>
<evidence type="ECO:0000256" key="5">
    <source>
        <dbReference type="ARBA" id="ARBA00022801"/>
    </source>
</evidence>
<evidence type="ECO:0000256" key="3">
    <source>
        <dbReference type="ARBA" id="ARBA00022763"/>
    </source>
</evidence>
<dbReference type="PRINTS" id="PR01874">
    <property type="entry name" value="DNAREPAIRADA"/>
</dbReference>
<dbReference type="InterPro" id="IPR020568">
    <property type="entry name" value="Ribosomal_Su5_D2-typ_SF"/>
</dbReference>
<keyword evidence="1 11" id="KW-0479">Metal-binding</keyword>
<dbReference type="InterPro" id="IPR014721">
    <property type="entry name" value="Ribsml_uS5_D2-typ_fold_subgr"/>
</dbReference>
<dbReference type="SUPFAM" id="SSF52540">
    <property type="entry name" value="P-loop containing nucleoside triphosphate hydrolases"/>
    <property type="match status" value="1"/>
</dbReference>
<keyword evidence="6 13" id="KW-0862">Zinc</keyword>
<evidence type="ECO:0000256" key="4">
    <source>
        <dbReference type="ARBA" id="ARBA00022771"/>
    </source>
</evidence>
<dbReference type="Pfam" id="PF18073">
    <property type="entry name" value="Zn_ribbon_LapB"/>
    <property type="match status" value="1"/>
</dbReference>
<evidence type="ECO:0000259" key="14">
    <source>
        <dbReference type="PROSITE" id="PS50162"/>
    </source>
</evidence>
<dbReference type="Gene3D" id="3.40.50.300">
    <property type="entry name" value="P-loop containing nucleotide triphosphate hydrolases"/>
    <property type="match status" value="1"/>
</dbReference>
<evidence type="ECO:0000256" key="1">
    <source>
        <dbReference type="ARBA" id="ARBA00022723"/>
    </source>
</evidence>
<gene>
    <name evidence="11 15" type="primary">radA</name>
    <name evidence="15" type="ORF">AMPC_35820</name>
</gene>
<accession>A0ABM7XEZ5</accession>
<keyword evidence="3 11" id="KW-0227">DNA damage</keyword>
<name>A0ABM7XEZ5_9BACT</name>
<evidence type="ECO:0000313" key="16">
    <source>
        <dbReference type="Proteomes" id="UP001162734"/>
    </source>
</evidence>
<dbReference type="SMART" id="SM00382">
    <property type="entry name" value="AAA"/>
    <property type="match status" value="1"/>
</dbReference>
<dbReference type="PANTHER" id="PTHR32472:SF10">
    <property type="entry name" value="DNA REPAIR PROTEIN RADA-LIKE PROTEIN"/>
    <property type="match status" value="1"/>
</dbReference>
<dbReference type="SUPFAM" id="SSF54211">
    <property type="entry name" value="Ribosomal protein S5 domain 2-like"/>
    <property type="match status" value="1"/>
</dbReference>
<comment type="domain">
    <text evidence="11">The middle region has homology to RecA with ATPase motifs including the RadA KNRFG motif, while the C-terminus is homologous to Lon protease.</text>
</comment>
<dbReference type="NCBIfam" id="TIGR00416">
    <property type="entry name" value="sms"/>
    <property type="match status" value="1"/>
</dbReference>
<dbReference type="InterPro" id="IPR003593">
    <property type="entry name" value="AAA+_ATPase"/>
</dbReference>
<evidence type="ECO:0000256" key="2">
    <source>
        <dbReference type="ARBA" id="ARBA00022741"/>
    </source>
</evidence>
<keyword evidence="5" id="KW-0378">Hydrolase</keyword>
<dbReference type="InterPro" id="IPR020588">
    <property type="entry name" value="RecA_ATP-bd"/>
</dbReference>
<comment type="similarity">
    <text evidence="11 13">Belongs to the RecA family. RadA subfamily.</text>
</comment>
<dbReference type="InterPro" id="IPR004504">
    <property type="entry name" value="DNA_repair_RadA"/>
</dbReference>
<evidence type="ECO:0000256" key="7">
    <source>
        <dbReference type="ARBA" id="ARBA00022840"/>
    </source>
</evidence>
<comment type="function">
    <text evidence="11">Plays a role in repairing double-strand DNA breaks, probably involving stabilizing or processing branched DNA or blocked replication forks.</text>
</comment>
<evidence type="ECO:0000256" key="10">
    <source>
        <dbReference type="ARBA" id="ARBA00023204"/>
    </source>
</evidence>
<feature type="binding site" evidence="11">
    <location>
        <begin position="99"/>
        <end position="106"/>
    </location>
    <ligand>
        <name>ATP</name>
        <dbReference type="ChEBI" id="CHEBI:30616"/>
    </ligand>
</feature>
<feature type="short sequence motif" description="RadA KNRFG motif" evidence="11">
    <location>
        <begin position="258"/>
        <end position="262"/>
    </location>
</feature>
<dbReference type="InterPro" id="IPR008269">
    <property type="entry name" value="Lon_proteolytic"/>
</dbReference>
<dbReference type="RefSeq" id="WP_248342979.1">
    <property type="nucleotide sequence ID" value="NZ_AP025592.1"/>
</dbReference>
<evidence type="ECO:0000313" key="15">
    <source>
        <dbReference type="EMBL" id="BDG10469.1"/>
    </source>
</evidence>
<dbReference type="CDD" id="cd01121">
    <property type="entry name" value="RadA_SMS_N"/>
    <property type="match status" value="1"/>
</dbReference>
<organism evidence="15 16">
    <name type="scientific">Anaeromyxobacter paludicola</name>
    <dbReference type="NCBI Taxonomy" id="2918171"/>
    <lineage>
        <taxon>Bacteria</taxon>
        <taxon>Pseudomonadati</taxon>
        <taxon>Myxococcota</taxon>
        <taxon>Myxococcia</taxon>
        <taxon>Myxococcales</taxon>
        <taxon>Cystobacterineae</taxon>
        <taxon>Anaeromyxobacteraceae</taxon>
        <taxon>Anaeromyxobacter</taxon>
    </lineage>
</organism>
<sequence>MARAAVKTVYACTECGQSSPKWLGQCPACRKWNTLQEEVAVPEPRAGGRVHPAGFGSARPLPLSEVEAGEAARTRTGIGELDRVLGGGLVPGQLILLGGDPGIGKSTLLLAALDQLCRAFGDRPVLYVSGEESARQVKLRADRLGVAAGSLRVFAETDAVKVLHAAEQLKPAVLAVDSIQTQYLPELASAPGTVSQIREVTARLMAFAKTSETATFLVGHVTKDGAIAGPRVLEHMVDTVLYFEGGGAHPYRVLRSHKNRFGSASEIGVFEMKARGLQEVPNPSALFLAERPEDAPGSAVTAALNGSRTVLVEVQALVAPTGFGTPRRTALGLDSNRVALLAAVLEKKVGLEILGCDLFVNVAGGLTLDDPAADLACIAALASSFRERSIPQRTLVLGEVGLAGEVRAVSQAESRLAEAARLGFDRVLLPAANARHAELPAGLEAVAVTTVDEALERLF</sequence>
<proteinExistence type="inferred from homology"/>
<reference evidence="16" key="1">
    <citation type="journal article" date="2022" name="Int. J. Syst. Evol. Microbiol.">
        <title>Anaeromyxobacter oryzae sp. nov., Anaeromyxobacter diazotrophicus sp. nov. and Anaeromyxobacter paludicola sp. nov., isolated from paddy soils.</title>
        <authorList>
            <person name="Itoh H."/>
            <person name="Xu Z."/>
            <person name="Mise K."/>
            <person name="Masuda Y."/>
            <person name="Ushijima N."/>
            <person name="Hayakawa C."/>
            <person name="Shiratori Y."/>
            <person name="Senoo K."/>
        </authorList>
    </citation>
    <scope>NUCLEOTIDE SEQUENCE [LARGE SCALE GENOMIC DNA]</scope>
    <source>
        <strain evidence="16">Red630</strain>
    </source>
</reference>
<dbReference type="Proteomes" id="UP001162734">
    <property type="component" value="Chromosome"/>
</dbReference>
<evidence type="ECO:0000256" key="13">
    <source>
        <dbReference type="RuleBase" id="RU003555"/>
    </source>
</evidence>
<evidence type="ECO:0000256" key="6">
    <source>
        <dbReference type="ARBA" id="ARBA00022833"/>
    </source>
</evidence>
<keyword evidence="8 11" id="KW-0346">Stress response</keyword>
<protein>
    <recommendedName>
        <fullName evidence="11 12">DNA repair protein RadA</fullName>
    </recommendedName>
</protein>
<evidence type="ECO:0000256" key="12">
    <source>
        <dbReference type="NCBIfam" id="TIGR00416"/>
    </source>
</evidence>
<dbReference type="HAMAP" id="MF_01498">
    <property type="entry name" value="RadA_bact"/>
    <property type="match status" value="1"/>
</dbReference>
<keyword evidence="7 11" id="KW-0067">ATP-binding</keyword>